<sequence>MRGLVGDAQRDGRVLAAVEPLEHPAGQFDGLVEIVCQQESFRGVKGVLSQAAFGHRQGMNILLIIVAIVAVILLLTGGFVQAASWLLWVGIVLALFAIIVWIVRAISGRNRV</sequence>
<comment type="caution">
    <text evidence="2">The sequence shown here is derived from an EMBL/GenBank/DDBJ whole genome shotgun (WGS) entry which is preliminary data.</text>
</comment>
<accession>A0ABP8AT77</accession>
<dbReference type="EMBL" id="BAABBX010000015">
    <property type="protein sequence ID" value="GAA4190025.1"/>
    <property type="molecule type" value="Genomic_DNA"/>
</dbReference>
<keyword evidence="1" id="KW-1133">Transmembrane helix</keyword>
<keyword evidence="1" id="KW-0472">Membrane</keyword>
<organism evidence="2 3">
    <name type="scientific">Gryllotalpicola kribbensis</name>
    <dbReference type="NCBI Taxonomy" id="993084"/>
    <lineage>
        <taxon>Bacteria</taxon>
        <taxon>Bacillati</taxon>
        <taxon>Actinomycetota</taxon>
        <taxon>Actinomycetes</taxon>
        <taxon>Micrococcales</taxon>
        <taxon>Microbacteriaceae</taxon>
        <taxon>Gryllotalpicola</taxon>
    </lineage>
</organism>
<name>A0ABP8AT77_9MICO</name>
<evidence type="ECO:0000313" key="2">
    <source>
        <dbReference type="EMBL" id="GAA4190025.1"/>
    </source>
</evidence>
<feature type="transmembrane region" description="Helical" evidence="1">
    <location>
        <begin position="85"/>
        <end position="106"/>
    </location>
</feature>
<proteinExistence type="predicted"/>
<protein>
    <recommendedName>
        <fullName evidence="4">Phage holin family protein</fullName>
    </recommendedName>
</protein>
<evidence type="ECO:0008006" key="4">
    <source>
        <dbReference type="Google" id="ProtNLM"/>
    </source>
</evidence>
<reference evidence="3" key="1">
    <citation type="journal article" date="2019" name="Int. J. Syst. Evol. Microbiol.">
        <title>The Global Catalogue of Microorganisms (GCM) 10K type strain sequencing project: providing services to taxonomists for standard genome sequencing and annotation.</title>
        <authorList>
            <consortium name="The Broad Institute Genomics Platform"/>
            <consortium name="The Broad Institute Genome Sequencing Center for Infectious Disease"/>
            <person name="Wu L."/>
            <person name="Ma J."/>
        </authorList>
    </citation>
    <scope>NUCLEOTIDE SEQUENCE [LARGE SCALE GENOMIC DNA]</scope>
    <source>
        <strain evidence="3">JCM 17593</strain>
    </source>
</reference>
<keyword evidence="3" id="KW-1185">Reference proteome</keyword>
<evidence type="ECO:0000256" key="1">
    <source>
        <dbReference type="SAM" id="Phobius"/>
    </source>
</evidence>
<keyword evidence="1" id="KW-0812">Transmembrane</keyword>
<dbReference type="Proteomes" id="UP001500213">
    <property type="component" value="Unassembled WGS sequence"/>
</dbReference>
<feature type="transmembrane region" description="Helical" evidence="1">
    <location>
        <begin position="61"/>
        <end position="79"/>
    </location>
</feature>
<gene>
    <name evidence="2" type="ORF">GCM10022288_18660</name>
</gene>
<evidence type="ECO:0000313" key="3">
    <source>
        <dbReference type="Proteomes" id="UP001500213"/>
    </source>
</evidence>